<gene>
    <name evidence="3" type="ORF">M9Y10_025364</name>
</gene>
<dbReference type="PANTHER" id="PTHR11102">
    <property type="entry name" value="SEL-1-LIKE PROTEIN"/>
    <property type="match status" value="1"/>
</dbReference>
<dbReference type="InterPro" id="IPR006597">
    <property type="entry name" value="Sel1-like"/>
</dbReference>
<keyword evidence="3" id="KW-0808">Transferase</keyword>
<dbReference type="Pfam" id="PF00069">
    <property type="entry name" value="Pkinase"/>
    <property type="match status" value="1"/>
</dbReference>
<dbReference type="PROSITE" id="PS00108">
    <property type="entry name" value="PROTEIN_KINASE_ST"/>
    <property type="match status" value="1"/>
</dbReference>
<dbReference type="Proteomes" id="UP001470230">
    <property type="component" value="Unassembled WGS sequence"/>
</dbReference>
<dbReference type="SMART" id="SM00220">
    <property type="entry name" value="S_TKc"/>
    <property type="match status" value="1"/>
</dbReference>
<evidence type="ECO:0000256" key="1">
    <source>
        <dbReference type="ARBA" id="ARBA00038101"/>
    </source>
</evidence>
<dbReference type="PANTHER" id="PTHR11102:SF160">
    <property type="entry name" value="ERAD-ASSOCIATED E3 UBIQUITIN-PROTEIN LIGASE COMPONENT HRD3"/>
    <property type="match status" value="1"/>
</dbReference>
<dbReference type="GO" id="GO:0016301">
    <property type="term" value="F:kinase activity"/>
    <property type="evidence" value="ECO:0007669"/>
    <property type="project" value="UniProtKB-KW"/>
</dbReference>
<reference evidence="3 4" key="1">
    <citation type="submission" date="2024-04" db="EMBL/GenBank/DDBJ databases">
        <title>Tritrichomonas musculus Genome.</title>
        <authorList>
            <person name="Alves-Ferreira E."/>
            <person name="Grigg M."/>
            <person name="Lorenzi H."/>
            <person name="Galac M."/>
        </authorList>
    </citation>
    <scope>NUCLEOTIDE SEQUENCE [LARGE SCALE GENOMIC DNA]</scope>
    <source>
        <strain evidence="3 4">EAF2021</strain>
    </source>
</reference>
<protein>
    <submittedName>
        <fullName evidence="3">[Pyruvate dehydrogenase (Acetyl-transferring)] kinase 1, mitochondrial</fullName>
    </submittedName>
</protein>
<sequence length="1286" mass="151991">MIDHSKTNTFQKVQKKSTSFVESIVNEDIKKIYSTFNFKILNSQNGNVDTLVYDCLNFFSFIAYEISPIMNNYDETPKLYNVIFCAEKECIIIKSICIQSINVIHKNIKSQSINASLTKYENYESDNDVNQEISSFISHFKNEIQANKFVKFTIRPIIAYIIRRFFYPSNFFEDKTFFSFIKVDKDNKKLDFLKFDKEKILEKVENDMKNYRNSKKIIDFKETDFIKLRLVHRNQYSSFYLVFHIKSMHIFMMKKILNNIEYHKNIDYEISFCRNYSNRCITPFYGFLKDEKSSQIIGFIYEFMSNGNLSQFVKSNFNFDEKWDFMTTLRIVEAIDYLHSNNLIHRDVKPSNILINHDFIPYFSDFDSIKKIDSTTTNLTADYGALKYVSPEQFSNEFYSFQTDVYSFGKLLYFVYEKENLIQTNNINKIVEQIKKLDFPKTKNMPEMIENVCKKCLQTEVNDRPTISQVRIEILNQIKTFNYLQINFLNRIDDVNNSIINQFFIEIYINLYIIEKTKIDEIQLFQLLNLIEKKNISDIFFEVGKLYYEGTQINNDFNKAKEYFEISAKRNNSNAIAYLGIMHQVGQVVEQDYQKAKELYELAAKQNNQYAFCQLGILYYFGHGVDKNYVKAREYFELSAKQNNAHAIVYLGTIYYFGHGVEVNFSKAKELYEISAEQNNSRALNNLGNCYYFGNGVERDYTKARIYYELSAKQNQLGAHINLGIIYKKGQGVVKDYSLSRYHFEICAKEKYPRSLYQLGKFYCKGLGVEQDYKKAREYFELCAQANNYHKALYQLGMMHKNGQGVEQDYKKAREYFEFSAIQKNSKASYQLGVLYYESHDFRKAIHCFIVSEQMNNLNASFYLGLILENGDGAERNLPKAIDYYKKCSKEKHTRSIIQVGTTNSIEEKTLFNNHYYLSNNNLGLIFLTQKNYKNNELAFEYLKEAGLNEYQFGQNSLGLFYQYFSNEIDKAEHMFIRASKNHFSLSEFNLAYLHEIQGKDDFLSHYINAVNYENEQLIFRNQITKDNQLDISKSFVICFTCLKLSNYFQSNNEKQSKEFMLNAIFRPLFCLLFISDCKSYKFDFLTQNVNEKIIIINMKEFIFENPLFQFDKENSTVVKWATNPSSLNNIIEIEIKINEKENERNNNDYINKSKEKIIDNTNNKNEIVDYSQYNNEIMKIFDLFNMQKQFNIVKSQQKNNCILQITSKLNNIQRRLIYPNKLFLIIFNTLMETTYLDGIIKEMKKIIFTAPYSILFGRIFANQNKNIKSKQDANQLFLDGFDINI</sequence>
<keyword evidence="4" id="KW-1185">Reference proteome</keyword>
<dbReference type="EMBL" id="JAPFFF010000036">
    <property type="protein sequence ID" value="KAK8843167.1"/>
    <property type="molecule type" value="Genomic_DNA"/>
</dbReference>
<feature type="domain" description="Protein kinase" evidence="2">
    <location>
        <begin position="225"/>
        <end position="475"/>
    </location>
</feature>
<evidence type="ECO:0000313" key="4">
    <source>
        <dbReference type="Proteomes" id="UP001470230"/>
    </source>
</evidence>
<dbReference type="InterPro" id="IPR011990">
    <property type="entry name" value="TPR-like_helical_dom_sf"/>
</dbReference>
<comment type="similarity">
    <text evidence="1">Belongs to the sel-1 family.</text>
</comment>
<keyword evidence="3" id="KW-0418">Kinase</keyword>
<organism evidence="3 4">
    <name type="scientific">Tritrichomonas musculus</name>
    <dbReference type="NCBI Taxonomy" id="1915356"/>
    <lineage>
        <taxon>Eukaryota</taxon>
        <taxon>Metamonada</taxon>
        <taxon>Parabasalia</taxon>
        <taxon>Tritrichomonadida</taxon>
        <taxon>Tritrichomonadidae</taxon>
        <taxon>Tritrichomonas</taxon>
    </lineage>
</organism>
<name>A0ABR2HAF3_9EUKA</name>
<dbReference type="InterPro" id="IPR011009">
    <property type="entry name" value="Kinase-like_dom_sf"/>
</dbReference>
<dbReference type="PRINTS" id="PR00109">
    <property type="entry name" value="TYRKINASE"/>
</dbReference>
<dbReference type="Gene3D" id="1.25.40.10">
    <property type="entry name" value="Tetratricopeptide repeat domain"/>
    <property type="match status" value="2"/>
</dbReference>
<evidence type="ECO:0000259" key="2">
    <source>
        <dbReference type="PROSITE" id="PS50011"/>
    </source>
</evidence>
<dbReference type="Gene3D" id="1.10.510.10">
    <property type="entry name" value="Transferase(Phosphotransferase) domain 1"/>
    <property type="match status" value="1"/>
</dbReference>
<dbReference type="Pfam" id="PF08238">
    <property type="entry name" value="Sel1"/>
    <property type="match status" value="11"/>
</dbReference>
<dbReference type="InterPro" id="IPR050767">
    <property type="entry name" value="Sel1_AlgK"/>
</dbReference>
<dbReference type="InterPro" id="IPR008271">
    <property type="entry name" value="Ser/Thr_kinase_AS"/>
</dbReference>
<proteinExistence type="inferred from homology"/>
<dbReference type="PROSITE" id="PS50011">
    <property type="entry name" value="PROTEIN_KINASE_DOM"/>
    <property type="match status" value="1"/>
</dbReference>
<dbReference type="InterPro" id="IPR001245">
    <property type="entry name" value="Ser-Thr/Tyr_kinase_cat_dom"/>
</dbReference>
<dbReference type="SUPFAM" id="SSF81901">
    <property type="entry name" value="HCP-like"/>
    <property type="match status" value="4"/>
</dbReference>
<dbReference type="InterPro" id="IPR000719">
    <property type="entry name" value="Prot_kinase_dom"/>
</dbReference>
<comment type="caution">
    <text evidence="3">The sequence shown here is derived from an EMBL/GenBank/DDBJ whole genome shotgun (WGS) entry which is preliminary data.</text>
</comment>
<dbReference type="SMART" id="SM00671">
    <property type="entry name" value="SEL1"/>
    <property type="match status" value="12"/>
</dbReference>
<evidence type="ECO:0000313" key="3">
    <source>
        <dbReference type="EMBL" id="KAK8843167.1"/>
    </source>
</evidence>
<dbReference type="SUPFAM" id="SSF56112">
    <property type="entry name" value="Protein kinase-like (PK-like)"/>
    <property type="match status" value="1"/>
</dbReference>
<accession>A0ABR2HAF3</accession>